<gene>
    <name evidence="2" type="ORF">BDN71DRAFT_1450490</name>
</gene>
<name>A0A9P5ZTE1_PLEER</name>
<comment type="caution">
    <text evidence="2">The sequence shown here is derived from an EMBL/GenBank/DDBJ whole genome shotgun (WGS) entry which is preliminary data.</text>
</comment>
<dbReference type="AlphaFoldDB" id="A0A9P5ZTE1"/>
<dbReference type="EMBL" id="MU154587">
    <property type="protein sequence ID" value="KAF9493346.1"/>
    <property type="molecule type" value="Genomic_DNA"/>
</dbReference>
<sequence length="63" mass="6641">MVRISSLKTSSLGAISGGRIDGAPVDSTSLIIITDMGICAPASLLFTTDVFFLMALSKRQYMA</sequence>
<keyword evidence="1" id="KW-0472">Membrane</keyword>
<feature type="transmembrane region" description="Helical" evidence="1">
    <location>
        <begin position="30"/>
        <end position="56"/>
    </location>
</feature>
<proteinExistence type="predicted"/>
<reference evidence="2" key="1">
    <citation type="submission" date="2020-11" db="EMBL/GenBank/DDBJ databases">
        <authorList>
            <consortium name="DOE Joint Genome Institute"/>
            <person name="Ahrendt S."/>
            <person name="Riley R."/>
            <person name="Andreopoulos W."/>
            <person name="Labutti K."/>
            <person name="Pangilinan J."/>
            <person name="Ruiz-Duenas F.J."/>
            <person name="Barrasa J.M."/>
            <person name="Sanchez-Garcia M."/>
            <person name="Camarero S."/>
            <person name="Miyauchi S."/>
            <person name="Serrano A."/>
            <person name="Linde D."/>
            <person name="Babiker R."/>
            <person name="Drula E."/>
            <person name="Ayuso-Fernandez I."/>
            <person name="Pacheco R."/>
            <person name="Padilla G."/>
            <person name="Ferreira P."/>
            <person name="Barriuso J."/>
            <person name="Kellner H."/>
            <person name="Castanera R."/>
            <person name="Alfaro M."/>
            <person name="Ramirez L."/>
            <person name="Pisabarro A.G."/>
            <person name="Kuo A."/>
            <person name="Tritt A."/>
            <person name="Lipzen A."/>
            <person name="He G."/>
            <person name="Yan M."/>
            <person name="Ng V."/>
            <person name="Cullen D."/>
            <person name="Martin F."/>
            <person name="Rosso M.-N."/>
            <person name="Henrissat B."/>
            <person name="Hibbett D."/>
            <person name="Martinez A.T."/>
            <person name="Grigoriev I.V."/>
        </authorList>
    </citation>
    <scope>NUCLEOTIDE SEQUENCE</scope>
    <source>
        <strain evidence="2">ATCC 90797</strain>
    </source>
</reference>
<keyword evidence="1" id="KW-1133">Transmembrane helix</keyword>
<organism evidence="2 3">
    <name type="scientific">Pleurotus eryngii</name>
    <name type="common">Boletus of the steppes</name>
    <dbReference type="NCBI Taxonomy" id="5323"/>
    <lineage>
        <taxon>Eukaryota</taxon>
        <taxon>Fungi</taxon>
        <taxon>Dikarya</taxon>
        <taxon>Basidiomycota</taxon>
        <taxon>Agaricomycotina</taxon>
        <taxon>Agaricomycetes</taxon>
        <taxon>Agaricomycetidae</taxon>
        <taxon>Agaricales</taxon>
        <taxon>Pleurotineae</taxon>
        <taxon>Pleurotaceae</taxon>
        <taxon>Pleurotus</taxon>
    </lineage>
</organism>
<evidence type="ECO:0000256" key="1">
    <source>
        <dbReference type="SAM" id="Phobius"/>
    </source>
</evidence>
<protein>
    <submittedName>
        <fullName evidence="2">Uncharacterized protein</fullName>
    </submittedName>
</protein>
<keyword evidence="3" id="KW-1185">Reference proteome</keyword>
<evidence type="ECO:0000313" key="3">
    <source>
        <dbReference type="Proteomes" id="UP000807025"/>
    </source>
</evidence>
<keyword evidence="1" id="KW-0812">Transmembrane</keyword>
<evidence type="ECO:0000313" key="2">
    <source>
        <dbReference type="EMBL" id="KAF9493346.1"/>
    </source>
</evidence>
<dbReference type="Proteomes" id="UP000807025">
    <property type="component" value="Unassembled WGS sequence"/>
</dbReference>
<accession>A0A9P5ZTE1</accession>